<gene>
    <name evidence="6" type="ORF">PSON_ATCC_30995.1.T1120211</name>
</gene>
<feature type="domain" description="SH3" evidence="5">
    <location>
        <begin position="497"/>
        <end position="556"/>
    </location>
</feature>
<protein>
    <recommendedName>
        <fullName evidence="5">SH3 domain-containing protein</fullName>
    </recommendedName>
</protein>
<dbReference type="PROSITE" id="PS50002">
    <property type="entry name" value="SH3"/>
    <property type="match status" value="1"/>
</dbReference>
<evidence type="ECO:0000313" key="7">
    <source>
        <dbReference type="Proteomes" id="UP000692954"/>
    </source>
</evidence>
<feature type="compositionally biased region" description="Polar residues" evidence="4">
    <location>
        <begin position="74"/>
        <end position="87"/>
    </location>
</feature>
<keyword evidence="7" id="KW-1185">Reference proteome</keyword>
<keyword evidence="1 2" id="KW-0728">SH3 domain</keyword>
<dbReference type="SMART" id="SM00326">
    <property type="entry name" value="SH3"/>
    <property type="match status" value="1"/>
</dbReference>
<dbReference type="InterPro" id="IPR001452">
    <property type="entry name" value="SH3_domain"/>
</dbReference>
<dbReference type="PANTHER" id="PTHR45929">
    <property type="entry name" value="JAK PATHWAY SIGNAL TRANSDUCTION ADAPTOR MOLECULE"/>
    <property type="match status" value="1"/>
</dbReference>
<proteinExistence type="predicted"/>
<reference evidence="6" key="1">
    <citation type="submission" date="2021-01" db="EMBL/GenBank/DDBJ databases">
        <authorList>
            <consortium name="Genoscope - CEA"/>
            <person name="William W."/>
        </authorList>
    </citation>
    <scope>NUCLEOTIDE SEQUENCE</scope>
</reference>
<evidence type="ECO:0000256" key="1">
    <source>
        <dbReference type="ARBA" id="ARBA00022443"/>
    </source>
</evidence>
<evidence type="ECO:0000256" key="2">
    <source>
        <dbReference type="PROSITE-ProRule" id="PRU00192"/>
    </source>
</evidence>
<dbReference type="InterPro" id="IPR050670">
    <property type="entry name" value="STAM"/>
</dbReference>
<keyword evidence="3" id="KW-0175">Coiled coil</keyword>
<name>A0A8S1QMW4_9CILI</name>
<dbReference type="AlphaFoldDB" id="A0A8S1QMW4"/>
<comment type="caution">
    <text evidence="6">The sequence shown here is derived from an EMBL/GenBank/DDBJ whole genome shotgun (WGS) entry which is preliminary data.</text>
</comment>
<feature type="coiled-coil region" evidence="3">
    <location>
        <begin position="128"/>
        <end position="215"/>
    </location>
</feature>
<evidence type="ECO:0000256" key="3">
    <source>
        <dbReference type="SAM" id="Coils"/>
    </source>
</evidence>
<dbReference type="CDD" id="cd00174">
    <property type="entry name" value="SH3"/>
    <property type="match status" value="1"/>
</dbReference>
<sequence length="556" mass="64831">MYSLQKLVPNSKLQIKPGAFSQHQKLNQSVDGVLPVNQQSLQQLQTQIQILTKKEPIRQQNKKQELLQILENAQVNSKQTKSMSPKRTPQKQKSNRKLNFNQITDQDNLFLNSSNAMANMIIENILNKDEYYEKIKLENQELKDQSSKFQATIGDLKKKIITLERQNKEFNTNLSNERQNYQNELIKINEKIQSMKTMQQNLQMEQKKNELLTKQLQDQITINNGLKSFICENCLLSIEFLTFFQNSVQNFQPQLSNAYNILVSLSKHSTSFILDFISKTQNLNLPALRNCILPEEFDVNGFFETLEQLKMRESPELSFRNKNNNAVRQSIHANNNNNNNNNSNNNSNNNNNNNNNNINLSIPEIPKQNKITTLQEQFNAFLESNEPFSDSQLGSPYFTDLDTLDKQRPISKEKQRNQMPLQMNAAKRIKPEINQAPHYFQSFKQNDNEPTVFDSLMKEAPINKDRCSSVHSLRYLDQQIQKEQDKSTKRNKENQQINCQFVIAKYDYKAQKDIDLSFKKGDQIKLLKKTTNGWWYGEDKNQVKGYFPHNFVQLVG</sequence>
<dbReference type="OrthoDB" id="296320at2759"/>
<feature type="region of interest" description="Disordered" evidence="4">
    <location>
        <begin position="331"/>
        <end position="361"/>
    </location>
</feature>
<feature type="region of interest" description="Disordered" evidence="4">
    <location>
        <begin position="74"/>
        <end position="98"/>
    </location>
</feature>
<evidence type="ECO:0000256" key="4">
    <source>
        <dbReference type="SAM" id="MobiDB-lite"/>
    </source>
</evidence>
<accession>A0A8S1QMW4</accession>
<dbReference type="Proteomes" id="UP000692954">
    <property type="component" value="Unassembled WGS sequence"/>
</dbReference>
<organism evidence="6 7">
    <name type="scientific">Paramecium sonneborni</name>
    <dbReference type="NCBI Taxonomy" id="65129"/>
    <lineage>
        <taxon>Eukaryota</taxon>
        <taxon>Sar</taxon>
        <taxon>Alveolata</taxon>
        <taxon>Ciliophora</taxon>
        <taxon>Intramacronucleata</taxon>
        <taxon>Oligohymenophorea</taxon>
        <taxon>Peniculida</taxon>
        <taxon>Parameciidae</taxon>
        <taxon>Paramecium</taxon>
    </lineage>
</organism>
<dbReference type="PANTHER" id="PTHR45929:SF3">
    <property type="entry name" value="JAK PATHWAY SIGNAL TRANSDUCTION ADAPTOR MOLECULE"/>
    <property type="match status" value="1"/>
</dbReference>
<feature type="compositionally biased region" description="Low complexity" evidence="4">
    <location>
        <begin position="334"/>
        <end position="357"/>
    </location>
</feature>
<dbReference type="Pfam" id="PF00018">
    <property type="entry name" value="SH3_1"/>
    <property type="match status" value="1"/>
</dbReference>
<evidence type="ECO:0000313" key="6">
    <source>
        <dbReference type="EMBL" id="CAD8117083.1"/>
    </source>
</evidence>
<dbReference type="EMBL" id="CAJJDN010000112">
    <property type="protein sequence ID" value="CAD8117083.1"/>
    <property type="molecule type" value="Genomic_DNA"/>
</dbReference>
<evidence type="ECO:0000259" key="5">
    <source>
        <dbReference type="PROSITE" id="PS50002"/>
    </source>
</evidence>